<sequence length="153" mass="16256">MTFVAAGSHPLCFREAIMRSAVHRLLLVPALVLLAAACGGVGEVLVLSRDIEREFAVSDASVNLQDGRSVEVTVWRDTPPAAAGAMAPESDSLARGVAEYVRDHYAGYDRLAEVRVELKSRRGAAVNSYAVSDGIYVFARRELGPARAAGAGQ</sequence>
<protein>
    <submittedName>
        <fullName evidence="1">Uncharacterized protein</fullName>
    </submittedName>
</protein>
<gene>
    <name evidence="1" type="ORF">AVDCRST_MAG89-1741</name>
</gene>
<dbReference type="EMBL" id="CADCTV010000374">
    <property type="protein sequence ID" value="CAA9323004.1"/>
    <property type="molecule type" value="Genomic_DNA"/>
</dbReference>
<proteinExistence type="predicted"/>
<name>A0A6J4L5A3_9BACT</name>
<organism evidence="1">
    <name type="scientific">uncultured Gemmatimonadota bacterium</name>
    <dbReference type="NCBI Taxonomy" id="203437"/>
    <lineage>
        <taxon>Bacteria</taxon>
        <taxon>Pseudomonadati</taxon>
        <taxon>Gemmatimonadota</taxon>
        <taxon>environmental samples</taxon>
    </lineage>
</organism>
<reference evidence="1" key="1">
    <citation type="submission" date="2020-02" db="EMBL/GenBank/DDBJ databases">
        <authorList>
            <person name="Meier V. D."/>
        </authorList>
    </citation>
    <scope>NUCLEOTIDE SEQUENCE</scope>
    <source>
        <strain evidence="1">AVDCRST_MAG89</strain>
    </source>
</reference>
<accession>A0A6J4L5A3</accession>
<evidence type="ECO:0000313" key="1">
    <source>
        <dbReference type="EMBL" id="CAA9323004.1"/>
    </source>
</evidence>
<dbReference type="AlphaFoldDB" id="A0A6J4L5A3"/>